<keyword evidence="6" id="KW-1133">Transmembrane helix</keyword>
<evidence type="ECO:0000256" key="4">
    <source>
        <dbReference type="ARBA" id="ARBA00022679"/>
    </source>
</evidence>
<feature type="non-terminal residue" evidence="8">
    <location>
        <position position="208"/>
    </location>
</feature>
<dbReference type="AlphaFoldDB" id="A0A087TA49"/>
<evidence type="ECO:0000313" key="9">
    <source>
        <dbReference type="Proteomes" id="UP000054359"/>
    </source>
</evidence>
<evidence type="ECO:0000256" key="2">
    <source>
        <dbReference type="ARBA" id="ARBA00008744"/>
    </source>
</evidence>
<evidence type="ECO:0000256" key="6">
    <source>
        <dbReference type="ARBA" id="ARBA00022989"/>
    </source>
</evidence>
<dbReference type="PANTHER" id="PTHR31488:SF1">
    <property type="entry name" value="C-MANNOSYLTRANSFERASE DPY19L1"/>
    <property type="match status" value="1"/>
</dbReference>
<dbReference type="OrthoDB" id="6019623at2759"/>
<dbReference type="Proteomes" id="UP000054359">
    <property type="component" value="Unassembled WGS sequence"/>
</dbReference>
<keyword evidence="5" id="KW-0812">Transmembrane</keyword>
<dbReference type="EMBL" id="KK114248">
    <property type="protein sequence ID" value="KFM61988.1"/>
    <property type="molecule type" value="Genomic_DNA"/>
</dbReference>
<accession>A0A087TA49</accession>
<evidence type="ECO:0000313" key="8">
    <source>
        <dbReference type="EMBL" id="KFM61988.1"/>
    </source>
</evidence>
<keyword evidence="7" id="KW-0472">Membrane</keyword>
<dbReference type="OMA" id="SICMAAS"/>
<sequence length="208" mass="24329">MAILVMRLKLFFTPHLCLMISLTMSGKYFRFLDGKAVRYYILFSLLAAMSIQGISNIKHQRNIIGEFSNPDLEELISWINATLPEDAVFAGPMPTMANILLSTRRPIVNHPHYENAGLRERTRSVYQIFSRKPVKEVYDTLRNMKINYVVLERNWCFGKRREGCAMVDLWDVEDPENKDKENVCQKIVRNPYPFRKVFRNSVYTVLSL</sequence>
<protein>
    <submittedName>
        <fullName evidence="8">Protein dpy-19-like protein</fullName>
    </submittedName>
</protein>
<organism evidence="8 9">
    <name type="scientific">Stegodyphus mimosarum</name>
    <name type="common">African social velvet spider</name>
    <dbReference type="NCBI Taxonomy" id="407821"/>
    <lineage>
        <taxon>Eukaryota</taxon>
        <taxon>Metazoa</taxon>
        <taxon>Ecdysozoa</taxon>
        <taxon>Arthropoda</taxon>
        <taxon>Chelicerata</taxon>
        <taxon>Arachnida</taxon>
        <taxon>Araneae</taxon>
        <taxon>Araneomorphae</taxon>
        <taxon>Entelegynae</taxon>
        <taxon>Eresoidea</taxon>
        <taxon>Eresidae</taxon>
        <taxon>Stegodyphus</taxon>
    </lineage>
</organism>
<proteinExistence type="inferred from homology"/>
<name>A0A087TA49_STEMI</name>
<keyword evidence="9" id="KW-1185">Reference proteome</keyword>
<evidence type="ECO:0000256" key="7">
    <source>
        <dbReference type="ARBA" id="ARBA00023136"/>
    </source>
</evidence>
<dbReference type="GO" id="GO:0005637">
    <property type="term" value="C:nuclear inner membrane"/>
    <property type="evidence" value="ECO:0007669"/>
    <property type="project" value="TreeGrafter"/>
</dbReference>
<evidence type="ECO:0000256" key="1">
    <source>
        <dbReference type="ARBA" id="ARBA00004141"/>
    </source>
</evidence>
<dbReference type="Pfam" id="PF10034">
    <property type="entry name" value="Dpy19"/>
    <property type="match status" value="1"/>
</dbReference>
<evidence type="ECO:0000256" key="5">
    <source>
        <dbReference type="ARBA" id="ARBA00022692"/>
    </source>
</evidence>
<gene>
    <name evidence="8" type="ORF">X975_01434</name>
</gene>
<dbReference type="InterPro" id="IPR018732">
    <property type="entry name" value="Dpy-19/Dpy-19-like"/>
</dbReference>
<comment type="subcellular location">
    <subcellularLocation>
        <location evidence="1">Membrane</location>
        <topology evidence="1">Multi-pass membrane protein</topology>
    </subcellularLocation>
</comment>
<reference evidence="8 9" key="1">
    <citation type="submission" date="2013-11" db="EMBL/GenBank/DDBJ databases">
        <title>Genome sequencing of Stegodyphus mimosarum.</title>
        <authorList>
            <person name="Bechsgaard J."/>
        </authorList>
    </citation>
    <scope>NUCLEOTIDE SEQUENCE [LARGE SCALE GENOMIC DNA]</scope>
</reference>
<dbReference type="PANTHER" id="PTHR31488">
    <property type="entry name" value="DPY-19-LIKE 1, LIKE (H. SAPIENS)"/>
    <property type="match status" value="1"/>
</dbReference>
<evidence type="ECO:0000256" key="3">
    <source>
        <dbReference type="ARBA" id="ARBA00022676"/>
    </source>
</evidence>
<keyword evidence="3" id="KW-0328">Glycosyltransferase</keyword>
<keyword evidence="4" id="KW-0808">Transferase</keyword>
<dbReference type="GO" id="GO:0000030">
    <property type="term" value="F:mannosyltransferase activity"/>
    <property type="evidence" value="ECO:0007669"/>
    <property type="project" value="TreeGrafter"/>
</dbReference>
<comment type="similarity">
    <text evidence="2">Belongs to the dpy-19 family.</text>
</comment>
<dbReference type="STRING" id="407821.A0A087TA49"/>